<proteinExistence type="predicted"/>
<keyword evidence="2" id="KW-1185">Reference proteome</keyword>
<dbReference type="EMBL" id="BTSY01000002">
    <property type="protein sequence ID" value="GMT12845.1"/>
    <property type="molecule type" value="Genomic_DNA"/>
</dbReference>
<evidence type="ECO:0008006" key="3">
    <source>
        <dbReference type="Google" id="ProtNLM"/>
    </source>
</evidence>
<name>A0AAV5UZX1_9BILA</name>
<organism evidence="1 2">
    <name type="scientific">Pristionchus fissidentatus</name>
    <dbReference type="NCBI Taxonomy" id="1538716"/>
    <lineage>
        <taxon>Eukaryota</taxon>
        <taxon>Metazoa</taxon>
        <taxon>Ecdysozoa</taxon>
        <taxon>Nematoda</taxon>
        <taxon>Chromadorea</taxon>
        <taxon>Rhabditida</taxon>
        <taxon>Rhabditina</taxon>
        <taxon>Diplogasteromorpha</taxon>
        <taxon>Diplogasteroidea</taxon>
        <taxon>Neodiplogasteridae</taxon>
        <taxon>Pristionchus</taxon>
    </lineage>
</organism>
<evidence type="ECO:0000313" key="1">
    <source>
        <dbReference type="EMBL" id="GMT12845.1"/>
    </source>
</evidence>
<reference evidence="1" key="1">
    <citation type="submission" date="2023-10" db="EMBL/GenBank/DDBJ databases">
        <title>Genome assembly of Pristionchus species.</title>
        <authorList>
            <person name="Yoshida K."/>
            <person name="Sommer R.J."/>
        </authorList>
    </citation>
    <scope>NUCLEOTIDE SEQUENCE</scope>
    <source>
        <strain evidence="1">RS5133</strain>
    </source>
</reference>
<feature type="non-terminal residue" evidence="1">
    <location>
        <position position="163"/>
    </location>
</feature>
<protein>
    <recommendedName>
        <fullName evidence="3">Galectin</fullName>
    </recommendedName>
</protein>
<dbReference type="Proteomes" id="UP001432322">
    <property type="component" value="Unassembled WGS sequence"/>
</dbReference>
<gene>
    <name evidence="1" type="ORF">PFISCL1PPCAC_4142</name>
</gene>
<sequence>AFLSSMGFTDMEQKDIKLEKRIGDTIPDGTLLTFLFRNKNNDDDPRVQICLMNDDANYANITIAYWGEFVYHGNVTNGNASKEAYNPILYIDRYNSYLDWWTVDLHKVSRYHMNVCVIGYCFKKPLVFAISLDGIKTIRIFSGGIYFDDLLFSMQRPDRNILH</sequence>
<comment type="caution">
    <text evidence="1">The sequence shown here is derived from an EMBL/GenBank/DDBJ whole genome shotgun (WGS) entry which is preliminary data.</text>
</comment>
<evidence type="ECO:0000313" key="2">
    <source>
        <dbReference type="Proteomes" id="UP001432322"/>
    </source>
</evidence>
<feature type="non-terminal residue" evidence="1">
    <location>
        <position position="1"/>
    </location>
</feature>
<dbReference type="AlphaFoldDB" id="A0AAV5UZX1"/>
<accession>A0AAV5UZX1</accession>